<dbReference type="InterPro" id="IPR001296">
    <property type="entry name" value="Glyco_trans_1"/>
</dbReference>
<name>A0ABS5S3Z0_9FLAO</name>
<evidence type="ECO:0000313" key="4">
    <source>
        <dbReference type="EMBL" id="MBT0607927.1"/>
    </source>
</evidence>
<proteinExistence type="predicted"/>
<dbReference type="RefSeq" id="WP_214112812.1">
    <property type="nucleotide sequence ID" value="NZ_JAHCTB010000003.1"/>
</dbReference>
<feature type="domain" description="Glycosyltransferase subfamily 4-like N-terminal" evidence="3">
    <location>
        <begin position="53"/>
        <end position="174"/>
    </location>
</feature>
<dbReference type="InterPro" id="IPR028098">
    <property type="entry name" value="Glyco_trans_4-like_N"/>
</dbReference>
<feature type="domain" description="Glycosyl transferase family 1" evidence="2">
    <location>
        <begin position="197"/>
        <end position="388"/>
    </location>
</feature>
<dbReference type="CDD" id="cd03808">
    <property type="entry name" value="GT4_CapM-like"/>
    <property type="match status" value="1"/>
</dbReference>
<dbReference type="SUPFAM" id="SSF53756">
    <property type="entry name" value="UDP-Glycosyltransferase/glycogen phosphorylase"/>
    <property type="match status" value="1"/>
</dbReference>
<keyword evidence="5" id="KW-1185">Reference proteome</keyword>
<sequence length="414" mass="46634">MRHYINLQKLIRITTVPISLEKLLEGQLVFMQDYFEVTAISAEKKKLEQLGKTLGYNTHHIEMTRQITPLRDIKAVWKLYNYLKKEKPMIVHTHTPKAGIVGMLAAWLAGVPNRLHTVAGLPLMEVTGAKRKLLNFVERLTYHFATKVYPNSKGLYDFILAEKFTDAEKLDIIGQGSSNGIDTSYFNPALFDDAAKKQLRLQLGIKETNFVFVFVGRLVGDKGINELVEAFGEMNSRFKVQDLKGEQKDSSNDGYKDQESKEGQSQSLLLVGPFESELDPLKSETLKTIADDPNIISVGYQNDVRPYLAIADALVFPSYREGFPNVVMQAGAMGLPAIVTNINGCNEIIAEGVNGIIVPPKNMEGLKVAMKQLSSKALLYENLQANARPMIVERFERREVWDALLREYFFLINN</sequence>
<feature type="region of interest" description="Disordered" evidence="1">
    <location>
        <begin position="243"/>
        <end position="265"/>
    </location>
</feature>
<accession>A0ABS5S3Z0</accession>
<feature type="compositionally biased region" description="Basic and acidic residues" evidence="1">
    <location>
        <begin position="243"/>
        <end position="262"/>
    </location>
</feature>
<evidence type="ECO:0000313" key="5">
    <source>
        <dbReference type="Proteomes" id="UP001297092"/>
    </source>
</evidence>
<evidence type="ECO:0000256" key="1">
    <source>
        <dbReference type="SAM" id="MobiDB-lite"/>
    </source>
</evidence>
<dbReference type="EMBL" id="JAHCTB010000003">
    <property type="protein sequence ID" value="MBT0607927.1"/>
    <property type="molecule type" value="Genomic_DNA"/>
</dbReference>
<dbReference type="Pfam" id="PF00534">
    <property type="entry name" value="Glycos_transf_1"/>
    <property type="match status" value="1"/>
</dbReference>
<dbReference type="Gene3D" id="3.40.50.2000">
    <property type="entry name" value="Glycogen Phosphorylase B"/>
    <property type="match status" value="2"/>
</dbReference>
<comment type="caution">
    <text evidence="4">The sequence shown here is derived from an EMBL/GenBank/DDBJ whole genome shotgun (WGS) entry which is preliminary data.</text>
</comment>
<dbReference type="Pfam" id="PF13579">
    <property type="entry name" value="Glyco_trans_4_4"/>
    <property type="match status" value="1"/>
</dbReference>
<gene>
    <name evidence="4" type="ORF">KIV10_07015</name>
</gene>
<dbReference type="PANTHER" id="PTHR12526">
    <property type="entry name" value="GLYCOSYLTRANSFERASE"/>
    <property type="match status" value="1"/>
</dbReference>
<reference evidence="4 5" key="1">
    <citation type="submission" date="2021-05" db="EMBL/GenBank/DDBJ databases">
        <title>Aequorivita echinoideorum JCM 30378 genome.</title>
        <authorList>
            <person name="Zhang H."/>
            <person name="Li C."/>
        </authorList>
    </citation>
    <scope>NUCLEOTIDE SEQUENCE [LARGE SCALE GENOMIC DNA]</scope>
    <source>
        <strain evidence="4 5">JCM30378</strain>
    </source>
</reference>
<dbReference type="Proteomes" id="UP001297092">
    <property type="component" value="Unassembled WGS sequence"/>
</dbReference>
<organism evidence="4 5">
    <name type="scientific">Aequorivita echinoideorum</name>
    <dbReference type="NCBI Taxonomy" id="1549647"/>
    <lineage>
        <taxon>Bacteria</taxon>
        <taxon>Pseudomonadati</taxon>
        <taxon>Bacteroidota</taxon>
        <taxon>Flavobacteriia</taxon>
        <taxon>Flavobacteriales</taxon>
        <taxon>Flavobacteriaceae</taxon>
        <taxon>Aequorivita</taxon>
    </lineage>
</organism>
<evidence type="ECO:0000259" key="3">
    <source>
        <dbReference type="Pfam" id="PF13579"/>
    </source>
</evidence>
<protein>
    <submittedName>
        <fullName evidence="4">Glycosyltransferase family 4 protein</fullName>
    </submittedName>
</protein>
<evidence type="ECO:0000259" key="2">
    <source>
        <dbReference type="Pfam" id="PF00534"/>
    </source>
</evidence>